<dbReference type="PANTHER" id="PTHR30043">
    <property type="entry name" value="PHOSPHONATES TRANSPORT SYSTEM PERMEASE PROTEIN"/>
    <property type="match status" value="1"/>
</dbReference>
<evidence type="ECO:0000256" key="5">
    <source>
        <dbReference type="ARBA" id="ARBA00022989"/>
    </source>
</evidence>
<proteinExistence type="inferred from homology"/>
<feature type="transmembrane region" description="Helical" evidence="7">
    <location>
        <begin position="250"/>
        <end position="268"/>
    </location>
</feature>
<protein>
    <submittedName>
        <fullName evidence="9">Phosphonate ABC transporter, permease protein PhnE</fullName>
    </submittedName>
</protein>
<evidence type="ECO:0000313" key="9">
    <source>
        <dbReference type="EMBL" id="RZF21172.1"/>
    </source>
</evidence>
<keyword evidence="2 7" id="KW-0813">Transport</keyword>
<feature type="transmembrane region" description="Helical" evidence="7">
    <location>
        <begin position="195"/>
        <end position="214"/>
    </location>
</feature>
<name>A0ABY0IIK3_9BACT</name>
<dbReference type="CDD" id="cd06261">
    <property type="entry name" value="TM_PBP2"/>
    <property type="match status" value="1"/>
</dbReference>
<comment type="similarity">
    <text evidence="7">Belongs to the binding-protein-dependent transport system permease family.</text>
</comment>
<keyword evidence="3" id="KW-1003">Cell membrane</keyword>
<dbReference type="Pfam" id="PF00528">
    <property type="entry name" value="BPD_transp_1"/>
    <property type="match status" value="1"/>
</dbReference>
<evidence type="ECO:0000256" key="7">
    <source>
        <dbReference type="RuleBase" id="RU363032"/>
    </source>
</evidence>
<dbReference type="SUPFAM" id="SSF161098">
    <property type="entry name" value="MetI-like"/>
    <property type="match status" value="1"/>
</dbReference>
<dbReference type="PANTHER" id="PTHR30043:SF1">
    <property type="entry name" value="ABC TRANSPORT SYSTEM PERMEASE PROTEIN P69"/>
    <property type="match status" value="1"/>
</dbReference>
<evidence type="ECO:0000256" key="1">
    <source>
        <dbReference type="ARBA" id="ARBA00004651"/>
    </source>
</evidence>
<evidence type="ECO:0000256" key="6">
    <source>
        <dbReference type="ARBA" id="ARBA00023136"/>
    </source>
</evidence>
<keyword evidence="4 7" id="KW-0812">Transmembrane</keyword>
<dbReference type="Gene3D" id="1.10.3720.10">
    <property type="entry name" value="MetI-like"/>
    <property type="match status" value="1"/>
</dbReference>
<keyword evidence="10" id="KW-1185">Reference proteome</keyword>
<evidence type="ECO:0000313" key="10">
    <source>
        <dbReference type="Proteomes" id="UP000443582"/>
    </source>
</evidence>
<dbReference type="PROSITE" id="PS50928">
    <property type="entry name" value="ABC_TM1"/>
    <property type="match status" value="1"/>
</dbReference>
<keyword evidence="5 7" id="KW-1133">Transmembrane helix</keyword>
<gene>
    <name evidence="9" type="primary">phnE</name>
    <name evidence="9" type="ORF">DAY19_10955</name>
</gene>
<dbReference type="InterPro" id="IPR000515">
    <property type="entry name" value="MetI-like"/>
</dbReference>
<dbReference type="InterPro" id="IPR005769">
    <property type="entry name" value="PhnE/PtxC"/>
</dbReference>
<comment type="subcellular location">
    <subcellularLocation>
        <location evidence="1 7">Cell membrane</location>
        <topology evidence="1 7">Multi-pass membrane protein</topology>
    </subcellularLocation>
</comment>
<accession>A0ABY0IIK3</accession>
<dbReference type="InterPro" id="IPR035906">
    <property type="entry name" value="MetI-like_sf"/>
</dbReference>
<feature type="domain" description="ABC transmembrane type-1" evidence="8">
    <location>
        <begin position="81"/>
        <end position="268"/>
    </location>
</feature>
<evidence type="ECO:0000256" key="4">
    <source>
        <dbReference type="ARBA" id="ARBA00022692"/>
    </source>
</evidence>
<dbReference type="EMBL" id="QDKL01000003">
    <property type="protein sequence ID" value="RZF21172.1"/>
    <property type="molecule type" value="Genomic_DNA"/>
</dbReference>
<feature type="transmembrane region" description="Helical" evidence="7">
    <location>
        <begin position="137"/>
        <end position="160"/>
    </location>
</feature>
<evidence type="ECO:0000259" key="8">
    <source>
        <dbReference type="PROSITE" id="PS50928"/>
    </source>
</evidence>
<dbReference type="NCBIfam" id="TIGR01097">
    <property type="entry name" value="PhnE"/>
    <property type="match status" value="1"/>
</dbReference>
<evidence type="ECO:0000256" key="3">
    <source>
        <dbReference type="ARBA" id="ARBA00022475"/>
    </source>
</evidence>
<feature type="transmembrane region" description="Helical" evidence="7">
    <location>
        <begin position="88"/>
        <end position="107"/>
    </location>
</feature>
<dbReference type="Proteomes" id="UP000443582">
    <property type="component" value="Unassembled WGS sequence"/>
</dbReference>
<evidence type="ECO:0000256" key="2">
    <source>
        <dbReference type="ARBA" id="ARBA00022448"/>
    </source>
</evidence>
<keyword evidence="6 7" id="KW-0472">Membrane</keyword>
<feature type="transmembrane region" description="Helical" evidence="7">
    <location>
        <begin position="24"/>
        <end position="42"/>
    </location>
</feature>
<reference evidence="10" key="1">
    <citation type="journal article" date="2019" name="Int. J. Syst. Evol. Microbiol.">
        <title>Halobacteriovorax valvorus sp. nov., a novel prokaryotic predator isolated from coastal seawater of China.</title>
        <authorList>
            <person name="Chen M.-X."/>
        </authorList>
    </citation>
    <scope>NUCLEOTIDE SEQUENCE [LARGE SCALE GENOMIC DNA]</scope>
    <source>
        <strain evidence="10">BL9</strain>
    </source>
</reference>
<comment type="caution">
    <text evidence="9">The sequence shown here is derived from an EMBL/GenBank/DDBJ whole genome shotgun (WGS) entry which is preliminary data.</text>
</comment>
<sequence length="276" mass="30557">MSLGRGITGIMKRDENTPFMKEPFSFVLIATVVLTFIASIYISQISIYEFLSESGMTGAKRIFTALLTPNFAIFEEALFAAIETIYMAFIATAVALPIAFLLAFFAARNLMNGSRFTMTIYTIVRFFLNVSRSIEPLVWAIIFSVWVGIGPFAGMMALCLHSVSSLSKLYSEQIENVSNGPIEAMMATGAHPIQVIWFGVVPQIVLPYLSFTIYRWDINVRMATVIGLVGGGGIGTMLMQYQGLAKWNEVGLLVIVIATIVWVMDWLSSNIREAIK</sequence>
<organism evidence="9 10">
    <name type="scientific">Halobacteriovorax vibrionivorans</name>
    <dbReference type="NCBI Taxonomy" id="2152716"/>
    <lineage>
        <taxon>Bacteria</taxon>
        <taxon>Pseudomonadati</taxon>
        <taxon>Bdellovibrionota</taxon>
        <taxon>Bacteriovoracia</taxon>
        <taxon>Bacteriovoracales</taxon>
        <taxon>Halobacteriovoraceae</taxon>
        <taxon>Halobacteriovorax</taxon>
    </lineage>
</organism>
<feature type="transmembrane region" description="Helical" evidence="7">
    <location>
        <begin position="220"/>
        <end position="238"/>
    </location>
</feature>